<evidence type="ECO:0008006" key="4">
    <source>
        <dbReference type="Google" id="ProtNLM"/>
    </source>
</evidence>
<keyword evidence="1" id="KW-0812">Transmembrane</keyword>
<gene>
    <name evidence="2" type="ORF">ACFQ24_22080</name>
</gene>
<protein>
    <recommendedName>
        <fullName evidence="4">DUF883 family protein</fullName>
    </recommendedName>
</protein>
<keyword evidence="3" id="KW-1185">Reference proteome</keyword>
<name>A0ABW3P3R8_9SPHN</name>
<organism evidence="2 3">
    <name type="scientific">Sphingobium olei</name>
    <dbReference type="NCBI Taxonomy" id="420955"/>
    <lineage>
        <taxon>Bacteria</taxon>
        <taxon>Pseudomonadati</taxon>
        <taxon>Pseudomonadota</taxon>
        <taxon>Alphaproteobacteria</taxon>
        <taxon>Sphingomonadales</taxon>
        <taxon>Sphingomonadaceae</taxon>
        <taxon>Sphingobium</taxon>
    </lineage>
</organism>
<accession>A0ABW3P3R8</accession>
<keyword evidence="1" id="KW-0472">Membrane</keyword>
<feature type="transmembrane region" description="Helical" evidence="1">
    <location>
        <begin position="75"/>
        <end position="92"/>
    </location>
</feature>
<evidence type="ECO:0000256" key="1">
    <source>
        <dbReference type="SAM" id="Phobius"/>
    </source>
</evidence>
<proteinExistence type="predicted"/>
<comment type="caution">
    <text evidence="2">The sequence shown here is derived from an EMBL/GenBank/DDBJ whole genome shotgun (WGS) entry which is preliminary data.</text>
</comment>
<sequence length="191" mass="19683">MADIRAQLTRVRDAANDVAISTTDRIKDGTEKARESATDLIQTGREKASDAYGDVRDRTQRVATRANEIVQEHPIAAVAGAVAVGAVVAWMFPKSRRVMKALPSLASTAGAKLVEAAIAARAVAADGAETVKSGASNALNAAGDAAVSAKDSVASAHLPEKASKIADEVTTLVAAKVDALSDAIKSRLHKS</sequence>
<dbReference type="EMBL" id="JBHTLS010000135">
    <property type="protein sequence ID" value="MFD1107566.1"/>
    <property type="molecule type" value="Genomic_DNA"/>
</dbReference>
<reference evidence="3" key="1">
    <citation type="journal article" date="2019" name="Int. J. Syst. Evol. Microbiol.">
        <title>The Global Catalogue of Microorganisms (GCM) 10K type strain sequencing project: providing services to taxonomists for standard genome sequencing and annotation.</title>
        <authorList>
            <consortium name="The Broad Institute Genomics Platform"/>
            <consortium name="The Broad Institute Genome Sequencing Center for Infectious Disease"/>
            <person name="Wu L."/>
            <person name="Ma J."/>
        </authorList>
    </citation>
    <scope>NUCLEOTIDE SEQUENCE [LARGE SCALE GENOMIC DNA]</scope>
    <source>
        <strain evidence="3">CCUG 54329</strain>
    </source>
</reference>
<dbReference type="Proteomes" id="UP001597203">
    <property type="component" value="Unassembled WGS sequence"/>
</dbReference>
<evidence type="ECO:0000313" key="3">
    <source>
        <dbReference type="Proteomes" id="UP001597203"/>
    </source>
</evidence>
<evidence type="ECO:0000313" key="2">
    <source>
        <dbReference type="EMBL" id="MFD1107566.1"/>
    </source>
</evidence>
<dbReference type="RefSeq" id="WP_380915226.1">
    <property type="nucleotide sequence ID" value="NZ_JBHTLS010000135.1"/>
</dbReference>
<keyword evidence="1" id="KW-1133">Transmembrane helix</keyword>